<dbReference type="RefSeq" id="XP_016226223.1">
    <property type="nucleotide sequence ID" value="XM_016366705.1"/>
</dbReference>
<dbReference type="SMART" id="SM00066">
    <property type="entry name" value="GAL4"/>
    <property type="match status" value="1"/>
</dbReference>
<dbReference type="CDD" id="cd00067">
    <property type="entry name" value="GAL4"/>
    <property type="match status" value="1"/>
</dbReference>
<feature type="region of interest" description="Disordered" evidence="6">
    <location>
        <begin position="1"/>
        <end position="23"/>
    </location>
</feature>
<evidence type="ECO:0000256" key="4">
    <source>
        <dbReference type="ARBA" id="ARBA00023163"/>
    </source>
</evidence>
<name>A0A0D1ZL34_EXOME</name>
<evidence type="ECO:0000313" key="9">
    <source>
        <dbReference type="Proteomes" id="UP000054302"/>
    </source>
</evidence>
<dbReference type="Proteomes" id="UP000054302">
    <property type="component" value="Unassembled WGS sequence"/>
</dbReference>
<accession>A0A0D1ZL34</accession>
<dbReference type="GO" id="GO:0000981">
    <property type="term" value="F:DNA-binding transcription factor activity, RNA polymerase II-specific"/>
    <property type="evidence" value="ECO:0007669"/>
    <property type="project" value="InterPro"/>
</dbReference>
<feature type="region of interest" description="Disordered" evidence="6">
    <location>
        <begin position="643"/>
        <end position="663"/>
    </location>
</feature>
<dbReference type="PANTHER" id="PTHR47425">
    <property type="entry name" value="FARB-RELATED"/>
    <property type="match status" value="1"/>
</dbReference>
<keyword evidence="4" id="KW-0804">Transcription</keyword>
<evidence type="ECO:0000256" key="1">
    <source>
        <dbReference type="ARBA" id="ARBA00022723"/>
    </source>
</evidence>
<dbReference type="InterPro" id="IPR052761">
    <property type="entry name" value="Fungal_Detox/Toxin_TFs"/>
</dbReference>
<dbReference type="GO" id="GO:0006351">
    <property type="term" value="P:DNA-templated transcription"/>
    <property type="evidence" value="ECO:0007669"/>
    <property type="project" value="InterPro"/>
</dbReference>
<dbReference type="PANTHER" id="PTHR47425:SF3">
    <property type="entry name" value="ZN(II)2CYS6 TRANSCRIPTION FACTOR (EUROFUNG)"/>
    <property type="match status" value="1"/>
</dbReference>
<keyword evidence="2" id="KW-0805">Transcription regulation</keyword>
<reference evidence="8 9" key="1">
    <citation type="submission" date="2015-01" db="EMBL/GenBank/DDBJ databases">
        <title>The Genome Sequence of Exophiala mesophila CBS40295.</title>
        <authorList>
            <consortium name="The Broad Institute Genomics Platform"/>
            <person name="Cuomo C."/>
            <person name="de Hoog S."/>
            <person name="Gorbushina A."/>
            <person name="Stielow B."/>
            <person name="Teixiera M."/>
            <person name="Abouelleil A."/>
            <person name="Chapman S.B."/>
            <person name="Priest M."/>
            <person name="Young S.K."/>
            <person name="Wortman J."/>
            <person name="Nusbaum C."/>
            <person name="Birren B."/>
        </authorList>
    </citation>
    <scope>NUCLEOTIDE SEQUENCE [LARGE SCALE GENOMIC DNA]</scope>
    <source>
        <strain evidence="8 9">CBS 40295</strain>
    </source>
</reference>
<dbReference type="PROSITE" id="PS50048">
    <property type="entry name" value="ZN2_CY6_FUNGAL_2"/>
    <property type="match status" value="1"/>
</dbReference>
<keyword evidence="3" id="KW-0238">DNA-binding</keyword>
<evidence type="ECO:0000256" key="2">
    <source>
        <dbReference type="ARBA" id="ARBA00023015"/>
    </source>
</evidence>
<dbReference type="SUPFAM" id="SSF57701">
    <property type="entry name" value="Zn2/Cys6 DNA-binding domain"/>
    <property type="match status" value="1"/>
</dbReference>
<keyword evidence="5" id="KW-0539">Nucleus</keyword>
<dbReference type="OMA" id="NYVHVYM"/>
<dbReference type="CDD" id="cd12148">
    <property type="entry name" value="fungal_TF_MHR"/>
    <property type="match status" value="1"/>
</dbReference>
<dbReference type="InterPro" id="IPR001138">
    <property type="entry name" value="Zn2Cys6_DnaBD"/>
</dbReference>
<sequence>MGQDEEPSSSKDAEAERPVKKRASQACHHCRTRKVKCDLVKSGAPCHNCSTDGIECIVTESRRSRKFRLQKRQLVRPGTIPILPQTRAVSATFDDDHFAKNSSIPLAPVGSFRSPSSNDRDSPNVPQNRPLRNPSSPSYTPIPNPSNRAQSHHGAEGTPSNCHGSFATTNLPSYVRPPRPDFRSDDLDFLARRGALSVPDQVLRDQLIRSFILHVYPHLPVIDLQEFLQCVDGSDPDAQMSLLLLQAVMFAGTAYIDIQYLQQEGFSDRRTARAMFYSKLKLLYDFDWEADRITLIQTILLHAYWYVSENDPKDPWHWLGVAISLGISIGLPQKEAYPSKDPKTRRLWRRLYWAIFVRDRLMAIATRKAMRFKEEDLTLSPLTLNDFDHLPITTNIRALHDCQILNDARTRVLLSDLFIVSVSLMSLIGKIISNLYVLQAHGSSTTEVIMSYAPKKSHINPKVVLKLQEELNQWERALPPTYRADVNYDQSQPNAHYLHTHRSILRLKYLLATETLHRPQTLLKRTPDQSFQFLQQKSRTKVREATTEMAELFESLQAHDLVRLLPPISISFLLPAIASFLVEIKSSGKGPDDPPAHHFHQCIRALLNLKEIWPIAESACFLVGQMITNSQIGAARTLGQNDHPLASNEVSQDSRESSAGQNLASAMDQDMVPTNDNQRLQTLEQQAEIPGIAVPMMDMSYSPGIIPLDPAAWNDHIPWTMSEFGFGDDFFLDDRELYIDPSMAAFHTTETYDGSMLHFGHNNSGNLTAGIQDTNSFGQS</sequence>
<gene>
    <name evidence="8" type="ORF">PV10_02394</name>
</gene>
<dbReference type="EMBL" id="KN847521">
    <property type="protein sequence ID" value="KIV94649.1"/>
    <property type="molecule type" value="Genomic_DNA"/>
</dbReference>
<evidence type="ECO:0000313" key="8">
    <source>
        <dbReference type="EMBL" id="KIV94649.1"/>
    </source>
</evidence>
<dbReference type="InterPro" id="IPR007219">
    <property type="entry name" value="XnlR_reg_dom"/>
</dbReference>
<dbReference type="GO" id="GO:0003677">
    <property type="term" value="F:DNA binding"/>
    <property type="evidence" value="ECO:0007669"/>
    <property type="project" value="UniProtKB-KW"/>
</dbReference>
<protein>
    <recommendedName>
        <fullName evidence="7">Zn(2)-C6 fungal-type domain-containing protein</fullName>
    </recommendedName>
</protein>
<feature type="compositionally biased region" description="Basic and acidic residues" evidence="6">
    <location>
        <begin position="8"/>
        <end position="18"/>
    </location>
</feature>
<evidence type="ECO:0000256" key="6">
    <source>
        <dbReference type="SAM" id="MobiDB-lite"/>
    </source>
</evidence>
<dbReference type="GeneID" id="27320239"/>
<feature type="domain" description="Zn(2)-C6 fungal-type" evidence="7">
    <location>
        <begin position="26"/>
        <end position="58"/>
    </location>
</feature>
<evidence type="ECO:0000256" key="5">
    <source>
        <dbReference type="ARBA" id="ARBA00023242"/>
    </source>
</evidence>
<dbReference type="GO" id="GO:0008270">
    <property type="term" value="F:zinc ion binding"/>
    <property type="evidence" value="ECO:0007669"/>
    <property type="project" value="InterPro"/>
</dbReference>
<dbReference type="Gene3D" id="4.10.240.10">
    <property type="entry name" value="Zn(2)-C6 fungal-type DNA-binding domain"/>
    <property type="match status" value="1"/>
</dbReference>
<dbReference type="PROSITE" id="PS00463">
    <property type="entry name" value="ZN2_CY6_FUNGAL_1"/>
    <property type="match status" value="1"/>
</dbReference>
<keyword evidence="9" id="KW-1185">Reference proteome</keyword>
<feature type="compositionally biased region" description="Polar residues" evidence="6">
    <location>
        <begin position="158"/>
        <end position="172"/>
    </location>
</feature>
<dbReference type="Pfam" id="PF00172">
    <property type="entry name" value="Zn_clus"/>
    <property type="match status" value="1"/>
</dbReference>
<feature type="region of interest" description="Disordered" evidence="6">
    <location>
        <begin position="104"/>
        <end position="179"/>
    </location>
</feature>
<dbReference type="VEuPathDB" id="FungiDB:PV10_02394"/>
<dbReference type="HOGENOM" id="CLU_006329_1_3_1"/>
<dbReference type="SMART" id="SM00906">
    <property type="entry name" value="Fungal_trans"/>
    <property type="match status" value="1"/>
</dbReference>
<keyword evidence="1" id="KW-0479">Metal-binding</keyword>
<dbReference type="STRING" id="212818.A0A0D1ZL34"/>
<organism evidence="8 9">
    <name type="scientific">Exophiala mesophila</name>
    <name type="common">Black yeast-like fungus</name>
    <dbReference type="NCBI Taxonomy" id="212818"/>
    <lineage>
        <taxon>Eukaryota</taxon>
        <taxon>Fungi</taxon>
        <taxon>Dikarya</taxon>
        <taxon>Ascomycota</taxon>
        <taxon>Pezizomycotina</taxon>
        <taxon>Eurotiomycetes</taxon>
        <taxon>Chaetothyriomycetidae</taxon>
        <taxon>Chaetothyriales</taxon>
        <taxon>Herpotrichiellaceae</taxon>
        <taxon>Exophiala</taxon>
    </lineage>
</organism>
<dbReference type="OrthoDB" id="4451586at2759"/>
<feature type="compositionally biased region" description="Polar residues" evidence="6">
    <location>
        <begin position="133"/>
        <end position="149"/>
    </location>
</feature>
<dbReference type="AlphaFoldDB" id="A0A0D1ZL34"/>
<evidence type="ECO:0000256" key="3">
    <source>
        <dbReference type="ARBA" id="ARBA00023125"/>
    </source>
</evidence>
<dbReference type="Pfam" id="PF04082">
    <property type="entry name" value="Fungal_trans"/>
    <property type="match status" value="1"/>
</dbReference>
<proteinExistence type="predicted"/>
<dbReference type="InterPro" id="IPR036864">
    <property type="entry name" value="Zn2-C6_fun-type_DNA-bd_sf"/>
</dbReference>
<evidence type="ECO:0000259" key="7">
    <source>
        <dbReference type="PROSITE" id="PS50048"/>
    </source>
</evidence>